<gene>
    <name evidence="1" type="ORF">SMD44_08661</name>
</gene>
<dbReference type="KEGG" id="salf:SMD44_08661"/>
<dbReference type="EMBL" id="CP021748">
    <property type="protein sequence ID" value="ARX89174.1"/>
    <property type="molecule type" value="Genomic_DNA"/>
</dbReference>
<accession>A0A1Z1WS07</accession>
<keyword evidence="2" id="KW-1185">Reference proteome</keyword>
<evidence type="ECO:0000313" key="1">
    <source>
        <dbReference type="EMBL" id="ARX89174.1"/>
    </source>
</evidence>
<sequence length="147" mass="15353">MPRRYERAPAVVAHLHVDPVVAVGQPYLGPCLARVLAGVGEGLLDDAEDGEAHGRWQRALLAVDAEVGGQPREAGLGDDAIEVVGPGLGRGGCVVRLVVRPQYVEELAHLAQRHAAGVLQGDQGAPCDLGVVREVGPGAARHSAAWW</sequence>
<dbReference type="Proteomes" id="UP000195880">
    <property type="component" value="Chromosome"/>
</dbReference>
<evidence type="ECO:0000313" key="2">
    <source>
        <dbReference type="Proteomes" id="UP000195880"/>
    </source>
</evidence>
<name>A0A1Z1WS07_9ACTN</name>
<reference evidence="1 2" key="1">
    <citation type="submission" date="2017-05" db="EMBL/GenBank/DDBJ databases">
        <title>Streptomyces alboflavus Genome sequencing and assembly.</title>
        <authorList>
            <person name="Wang Y."/>
            <person name="Du B."/>
            <person name="Ding Y."/>
            <person name="Liu H."/>
            <person name="Hou Q."/>
            <person name="Liu K."/>
            <person name="Wang C."/>
            <person name="Yao L."/>
        </authorList>
    </citation>
    <scope>NUCLEOTIDE SEQUENCE [LARGE SCALE GENOMIC DNA]</scope>
    <source>
        <strain evidence="1 2">MDJK44</strain>
    </source>
</reference>
<proteinExistence type="predicted"/>
<organism evidence="1 2">
    <name type="scientific">Streptomyces alboflavus</name>
    <dbReference type="NCBI Taxonomy" id="67267"/>
    <lineage>
        <taxon>Bacteria</taxon>
        <taxon>Bacillati</taxon>
        <taxon>Actinomycetota</taxon>
        <taxon>Actinomycetes</taxon>
        <taxon>Kitasatosporales</taxon>
        <taxon>Streptomycetaceae</taxon>
        <taxon>Streptomyces</taxon>
    </lineage>
</organism>
<dbReference type="AlphaFoldDB" id="A0A1Z1WS07"/>
<protein>
    <submittedName>
        <fullName evidence="1">Uncharacterized protein</fullName>
    </submittedName>
</protein>